<dbReference type="Gene3D" id="1.20.1070.10">
    <property type="entry name" value="Rhodopsin 7-helix transmembrane proteins"/>
    <property type="match status" value="1"/>
</dbReference>
<evidence type="ECO:0000256" key="7">
    <source>
        <dbReference type="ARBA" id="ARBA00022989"/>
    </source>
</evidence>
<dbReference type="GO" id="GO:0007193">
    <property type="term" value="P:adenylate cyclase-inhibiting G protein-coupled receptor signaling pathway"/>
    <property type="evidence" value="ECO:0007669"/>
    <property type="project" value="TreeGrafter"/>
</dbReference>
<keyword evidence="5 17" id="KW-0732">Signal</keyword>
<accession>A0A8C1KC70</accession>
<evidence type="ECO:0000256" key="16">
    <source>
        <dbReference type="SAM" id="Phobius"/>
    </source>
</evidence>
<dbReference type="GO" id="GO:0043235">
    <property type="term" value="C:receptor complex"/>
    <property type="evidence" value="ECO:0007669"/>
    <property type="project" value="TreeGrafter"/>
</dbReference>
<dbReference type="Proteomes" id="UP000694427">
    <property type="component" value="Unplaced"/>
</dbReference>
<feature type="transmembrane region" description="Helical" evidence="16">
    <location>
        <begin position="327"/>
        <end position="345"/>
    </location>
</feature>
<reference evidence="18" key="2">
    <citation type="submission" date="2025-09" db="UniProtKB">
        <authorList>
            <consortium name="Ensembl"/>
        </authorList>
    </citation>
    <scope>IDENTIFICATION</scope>
</reference>
<keyword evidence="19" id="KW-1185">Reference proteome</keyword>
<evidence type="ECO:0000256" key="9">
    <source>
        <dbReference type="ARBA" id="ARBA00023136"/>
    </source>
</evidence>
<comment type="subcellular location">
    <subcellularLocation>
        <location evidence="2">Cell membrane</location>
        <topology evidence="2">Multi-pass membrane protein</topology>
    </subcellularLocation>
    <subcellularLocation>
        <location evidence="1">Cell projection</location>
    </subcellularLocation>
</comment>
<feature type="transmembrane region" description="Helical" evidence="16">
    <location>
        <begin position="480"/>
        <end position="502"/>
    </location>
</feature>
<evidence type="ECO:0000256" key="3">
    <source>
        <dbReference type="ARBA" id="ARBA00022475"/>
    </source>
</evidence>
<dbReference type="CDD" id="cd15127">
    <property type="entry name" value="7tmA_GPR37"/>
    <property type="match status" value="1"/>
</dbReference>
<dbReference type="OMA" id="YYWPRRG"/>
<evidence type="ECO:0000256" key="12">
    <source>
        <dbReference type="ARBA" id="ARBA00023180"/>
    </source>
</evidence>
<evidence type="ECO:0000256" key="17">
    <source>
        <dbReference type="SAM" id="SignalP"/>
    </source>
</evidence>
<evidence type="ECO:0000256" key="10">
    <source>
        <dbReference type="ARBA" id="ARBA00023157"/>
    </source>
</evidence>
<evidence type="ECO:0000256" key="2">
    <source>
        <dbReference type="ARBA" id="ARBA00004651"/>
    </source>
</evidence>
<feature type="compositionally biased region" description="Acidic residues" evidence="15">
    <location>
        <begin position="530"/>
        <end position="540"/>
    </location>
</feature>
<proteinExistence type="predicted"/>
<evidence type="ECO:0000256" key="4">
    <source>
        <dbReference type="ARBA" id="ARBA00022692"/>
    </source>
</evidence>
<protein>
    <submittedName>
        <fullName evidence="18">G protein-coupled receptor 37a</fullName>
    </submittedName>
</protein>
<keyword evidence="12" id="KW-0325">Glycoprotein</keyword>
<sequence length="565" mass="63861">MEMHILTVFSLLSCCELSVVLALSNNSTDLTSEIASSYQVLEINTDGHERRVTLNKISHETGKKPKNVLSSTRTTINLVNGSDDTTVRASSRQKYERTDQMDKYGKTTLFLREMHGEIRVKRRYRRQERVTESDRNQTINELERVESMPKPVAQIQPTDSPSELTSIPEWGTSPVEDYEEDFTPFIPFNTRSKTPGVKNPFYPVTGESYGAYAVLCISILIFTVGILGNIAIMCIVCHNYYMRSISNSLLANLALWDFVILFFCLPLVIFHELTKDWLLGEFSCKIVPYIEVASLGVTTFTLCALCIDRFRAASNVQLYYEMIENCISTAAKLTVIWLGALLLALPELLIRQLVREEREPPEVIPCEHCVIRISTALPDTLYVLGLTYNSARLWWYFGCYFCLPTLFTIISSVVTARKIRKAERTSVRGNRKQIQLESQMNCIVVALAILYGFCIIPENISNIVSVYMATGVPQRTLDILHLVSQMMLFFKSAITPVLLLVLCRPFSKAFLDCCCCCFEECGPPKSSEPNSDDNDQDGTTELELSPYSTVVRRDPSTFPIPATHC</sequence>
<feature type="signal peptide" evidence="17">
    <location>
        <begin position="1"/>
        <end position="22"/>
    </location>
</feature>
<evidence type="ECO:0000256" key="11">
    <source>
        <dbReference type="ARBA" id="ARBA00023170"/>
    </source>
</evidence>
<feature type="transmembrane region" description="Helical" evidence="16">
    <location>
        <begin position="249"/>
        <end position="269"/>
    </location>
</feature>
<dbReference type="PRINTS" id="PR01421">
    <property type="entry name" value="GPR37ORPHANR"/>
</dbReference>
<dbReference type="GO" id="GO:0043410">
    <property type="term" value="P:positive regulation of MAPK cascade"/>
    <property type="evidence" value="ECO:0007669"/>
    <property type="project" value="TreeGrafter"/>
</dbReference>
<dbReference type="GO" id="GO:0036505">
    <property type="term" value="F:prosaposin receptor activity"/>
    <property type="evidence" value="ECO:0007669"/>
    <property type="project" value="TreeGrafter"/>
</dbReference>
<dbReference type="GO" id="GO:0005886">
    <property type="term" value="C:plasma membrane"/>
    <property type="evidence" value="ECO:0007669"/>
    <property type="project" value="UniProtKB-SubCell"/>
</dbReference>
<dbReference type="PANTHER" id="PTHR46216">
    <property type="entry name" value="PROSAPOSIN RECEPTOR GPR37 FAMILY MEMBER"/>
    <property type="match status" value="1"/>
</dbReference>
<dbReference type="Pfam" id="PF00001">
    <property type="entry name" value="7tm_1"/>
    <property type="match status" value="1"/>
</dbReference>
<keyword evidence="11" id="KW-0675">Receptor</keyword>
<dbReference type="InterPro" id="IPR000276">
    <property type="entry name" value="GPCR_Rhodpsn"/>
</dbReference>
<feature type="transmembrane region" description="Helical" evidence="16">
    <location>
        <begin position="209"/>
        <end position="237"/>
    </location>
</feature>
<dbReference type="SUPFAM" id="SSF81321">
    <property type="entry name" value="Family A G protein-coupled receptor-like"/>
    <property type="match status" value="1"/>
</dbReference>
<dbReference type="Ensembl" id="ENSCCRT00010049244.1">
    <property type="protein sequence ID" value="ENSCCRP00010044930.1"/>
    <property type="gene ID" value="ENSCCRG00010019033.1"/>
</dbReference>
<evidence type="ECO:0000256" key="6">
    <source>
        <dbReference type="ARBA" id="ARBA00022843"/>
    </source>
</evidence>
<keyword evidence="10" id="KW-1015">Disulfide bond</keyword>
<dbReference type="GO" id="GO:0042995">
    <property type="term" value="C:cell projection"/>
    <property type="evidence" value="ECO:0007669"/>
    <property type="project" value="UniProtKB-SubCell"/>
</dbReference>
<dbReference type="PROSITE" id="PS50262">
    <property type="entry name" value="G_PROTEIN_RECEP_F1_2"/>
    <property type="match status" value="1"/>
</dbReference>
<dbReference type="AlphaFoldDB" id="A0A8C1KC70"/>
<evidence type="ECO:0000313" key="19">
    <source>
        <dbReference type="Proteomes" id="UP000694427"/>
    </source>
</evidence>
<feature type="transmembrane region" description="Helical" evidence="16">
    <location>
        <begin position="393"/>
        <end position="419"/>
    </location>
</feature>
<evidence type="ECO:0000313" key="18">
    <source>
        <dbReference type="Ensembl" id="ENSCCRP00010044930.1"/>
    </source>
</evidence>
<keyword evidence="6" id="KW-0832">Ubl conjugation</keyword>
<evidence type="ECO:0000256" key="15">
    <source>
        <dbReference type="SAM" id="MobiDB-lite"/>
    </source>
</evidence>
<dbReference type="PRINTS" id="PR00237">
    <property type="entry name" value="GPCRRHODOPSN"/>
</dbReference>
<dbReference type="PANTHER" id="PTHR46216:SF3">
    <property type="entry name" value="PROSAPOSIN RECEPTOR GPR37"/>
    <property type="match status" value="1"/>
</dbReference>
<organism evidence="18 19">
    <name type="scientific">Cyprinus carpio</name>
    <name type="common">Common carp</name>
    <dbReference type="NCBI Taxonomy" id="7962"/>
    <lineage>
        <taxon>Eukaryota</taxon>
        <taxon>Metazoa</taxon>
        <taxon>Chordata</taxon>
        <taxon>Craniata</taxon>
        <taxon>Vertebrata</taxon>
        <taxon>Euteleostomi</taxon>
        <taxon>Actinopterygii</taxon>
        <taxon>Neopterygii</taxon>
        <taxon>Teleostei</taxon>
        <taxon>Ostariophysi</taxon>
        <taxon>Cypriniformes</taxon>
        <taxon>Cyprinidae</taxon>
        <taxon>Cyprininae</taxon>
        <taxon>Cyprinus</taxon>
    </lineage>
</organism>
<feature type="chain" id="PRO_5043467558" evidence="17">
    <location>
        <begin position="23"/>
        <end position="565"/>
    </location>
</feature>
<accession>A0A8C1FRS1</accession>
<keyword evidence="9 16" id="KW-0472">Membrane</keyword>
<evidence type="ECO:0000256" key="8">
    <source>
        <dbReference type="ARBA" id="ARBA00023040"/>
    </source>
</evidence>
<keyword evidence="3" id="KW-1003">Cell membrane</keyword>
<evidence type="ECO:0000256" key="13">
    <source>
        <dbReference type="ARBA" id="ARBA00023224"/>
    </source>
</evidence>
<feature type="transmembrane region" description="Helical" evidence="16">
    <location>
        <begin position="440"/>
        <end position="460"/>
    </location>
</feature>
<name>A0A8C1KC70_CYPCA</name>
<feature type="region of interest" description="Disordered" evidence="15">
    <location>
        <begin position="524"/>
        <end position="565"/>
    </location>
</feature>
<dbReference type="InterPro" id="IPR003909">
    <property type="entry name" value="GPR37_orph"/>
</dbReference>
<reference evidence="18" key="1">
    <citation type="submission" date="2025-08" db="UniProtKB">
        <authorList>
            <consortium name="Ensembl"/>
        </authorList>
    </citation>
    <scope>IDENTIFICATION</scope>
</reference>
<keyword evidence="4 16" id="KW-0812">Transmembrane</keyword>
<evidence type="ECO:0000256" key="5">
    <source>
        <dbReference type="ARBA" id="ARBA00022729"/>
    </source>
</evidence>
<keyword evidence="13" id="KW-0807">Transducer</keyword>
<dbReference type="GO" id="GO:0008528">
    <property type="term" value="F:G protein-coupled peptide receptor activity"/>
    <property type="evidence" value="ECO:0007669"/>
    <property type="project" value="TreeGrafter"/>
</dbReference>
<keyword evidence="8" id="KW-0297">G-protein coupled receptor</keyword>
<keyword evidence="14" id="KW-0966">Cell projection</keyword>
<feature type="transmembrane region" description="Helical" evidence="16">
    <location>
        <begin position="289"/>
        <end position="307"/>
    </location>
</feature>
<evidence type="ECO:0000256" key="1">
    <source>
        <dbReference type="ARBA" id="ARBA00004316"/>
    </source>
</evidence>
<dbReference type="InterPro" id="IPR017452">
    <property type="entry name" value="GPCR_Rhodpsn_7TM"/>
</dbReference>
<keyword evidence="7 16" id="KW-1133">Transmembrane helix</keyword>
<dbReference type="FunFam" id="1.20.1070.10:FF:000059">
    <property type="entry name" value="G protein-coupled receptor 37"/>
    <property type="match status" value="1"/>
</dbReference>
<evidence type="ECO:0000256" key="14">
    <source>
        <dbReference type="ARBA" id="ARBA00023273"/>
    </source>
</evidence>